<evidence type="ECO:0000313" key="2">
    <source>
        <dbReference type="EMBL" id="MCI69157.1"/>
    </source>
</evidence>
<dbReference type="AlphaFoldDB" id="A0A392U8J3"/>
<evidence type="ECO:0000313" key="3">
    <source>
        <dbReference type="Proteomes" id="UP000265520"/>
    </source>
</evidence>
<protein>
    <submittedName>
        <fullName evidence="2">Uncharacterized protein</fullName>
    </submittedName>
</protein>
<sequence>VKDGEIVVDDEGEESKDSDSRTDGSSKDSD</sequence>
<keyword evidence="3" id="KW-1185">Reference proteome</keyword>
<name>A0A392U8J3_9FABA</name>
<accession>A0A392U8J3</accession>
<feature type="compositionally biased region" description="Basic and acidic residues" evidence="1">
    <location>
        <begin position="15"/>
        <end position="30"/>
    </location>
</feature>
<dbReference type="Proteomes" id="UP000265520">
    <property type="component" value="Unassembled WGS sequence"/>
</dbReference>
<dbReference type="EMBL" id="LXQA010750376">
    <property type="protein sequence ID" value="MCI69157.1"/>
    <property type="molecule type" value="Genomic_DNA"/>
</dbReference>
<evidence type="ECO:0000256" key="1">
    <source>
        <dbReference type="SAM" id="MobiDB-lite"/>
    </source>
</evidence>
<feature type="region of interest" description="Disordered" evidence="1">
    <location>
        <begin position="1"/>
        <end position="30"/>
    </location>
</feature>
<comment type="caution">
    <text evidence="2">The sequence shown here is derived from an EMBL/GenBank/DDBJ whole genome shotgun (WGS) entry which is preliminary data.</text>
</comment>
<feature type="non-terminal residue" evidence="2">
    <location>
        <position position="1"/>
    </location>
</feature>
<reference evidence="2 3" key="1">
    <citation type="journal article" date="2018" name="Front. Plant Sci.">
        <title>Red Clover (Trifolium pratense) and Zigzag Clover (T. medium) - A Picture of Genomic Similarities and Differences.</title>
        <authorList>
            <person name="Dluhosova J."/>
            <person name="Istvanek J."/>
            <person name="Nedelnik J."/>
            <person name="Repkova J."/>
        </authorList>
    </citation>
    <scope>NUCLEOTIDE SEQUENCE [LARGE SCALE GENOMIC DNA]</scope>
    <source>
        <strain evidence="3">cv. 10/8</strain>
        <tissue evidence="2">Leaf</tissue>
    </source>
</reference>
<proteinExistence type="predicted"/>
<feature type="compositionally biased region" description="Acidic residues" evidence="1">
    <location>
        <begin position="1"/>
        <end position="14"/>
    </location>
</feature>
<organism evidence="2 3">
    <name type="scientific">Trifolium medium</name>
    <dbReference type="NCBI Taxonomy" id="97028"/>
    <lineage>
        <taxon>Eukaryota</taxon>
        <taxon>Viridiplantae</taxon>
        <taxon>Streptophyta</taxon>
        <taxon>Embryophyta</taxon>
        <taxon>Tracheophyta</taxon>
        <taxon>Spermatophyta</taxon>
        <taxon>Magnoliopsida</taxon>
        <taxon>eudicotyledons</taxon>
        <taxon>Gunneridae</taxon>
        <taxon>Pentapetalae</taxon>
        <taxon>rosids</taxon>
        <taxon>fabids</taxon>
        <taxon>Fabales</taxon>
        <taxon>Fabaceae</taxon>
        <taxon>Papilionoideae</taxon>
        <taxon>50 kb inversion clade</taxon>
        <taxon>NPAAA clade</taxon>
        <taxon>Hologalegina</taxon>
        <taxon>IRL clade</taxon>
        <taxon>Trifolieae</taxon>
        <taxon>Trifolium</taxon>
    </lineage>
</organism>